<evidence type="ECO:0000259" key="7">
    <source>
        <dbReference type="PROSITE" id="PS51755"/>
    </source>
</evidence>
<feature type="domain" description="OmpR/PhoB-type" evidence="7">
    <location>
        <begin position="127"/>
        <end position="223"/>
    </location>
</feature>
<accession>A0A0P0Z1G2</accession>
<dbReference type="Pfam" id="PF00072">
    <property type="entry name" value="Response_reg"/>
    <property type="match status" value="1"/>
</dbReference>
<dbReference type="OrthoDB" id="9802426at2"/>
<dbReference type="RefSeq" id="WP_062228577.1">
    <property type="nucleotide sequence ID" value="NZ_BBWR01000013.1"/>
</dbReference>
<evidence type="ECO:0000256" key="5">
    <source>
        <dbReference type="PROSITE-ProRule" id="PRU01091"/>
    </source>
</evidence>
<evidence type="ECO:0000313" key="8">
    <source>
        <dbReference type="EMBL" id="BAT27827.1"/>
    </source>
</evidence>
<dbReference type="PROSITE" id="PS50110">
    <property type="entry name" value="RESPONSE_REGULATORY"/>
    <property type="match status" value="1"/>
</dbReference>
<dbReference type="Gene3D" id="3.40.50.2300">
    <property type="match status" value="1"/>
</dbReference>
<reference evidence="8" key="1">
    <citation type="journal article" date="2015" name="Proc. Natl. Acad. Sci. U.S.A.">
        <title>Bacterial clade with the ribosomal RNA operon on a small plasmid rather than the chromosome.</title>
        <authorList>
            <person name="Anda M."/>
            <person name="Ohtsubo Y."/>
            <person name="Okubo T."/>
            <person name="Sugawara M."/>
            <person name="Nagata Y."/>
            <person name="Tsuda M."/>
            <person name="Minamisawa K."/>
            <person name="Mitsui H."/>
        </authorList>
    </citation>
    <scope>NUCLEOTIDE SEQUENCE</scope>
    <source>
        <strain evidence="8">JCM 14755</strain>
    </source>
</reference>
<dbReference type="GO" id="GO:0000156">
    <property type="term" value="F:phosphorelay response regulator activity"/>
    <property type="evidence" value="ECO:0007669"/>
    <property type="project" value="TreeGrafter"/>
</dbReference>
<dbReference type="CDD" id="cd00383">
    <property type="entry name" value="trans_reg_C"/>
    <property type="match status" value="1"/>
</dbReference>
<dbReference type="InterPro" id="IPR001867">
    <property type="entry name" value="OmpR/PhoB-type_DNA-bd"/>
</dbReference>
<evidence type="ECO:0000259" key="6">
    <source>
        <dbReference type="PROSITE" id="PS50110"/>
    </source>
</evidence>
<sequence length="228" mass="25266">MPGHRILLVEDDPDLARWLKKSLEQLGFFVEWEEDGHMAKRRLGIDTFDAVVLDLGLPSLGGEAVLRARRSADDPTPVIVVTARDGLADRVSLLRDGADDFLGKPFAIEELEARLVALVRRSRGRANGLFTCGPLTFDERAQRFTVGDHPLALTPREHAVLRVLVRRLGEPVAKQDLLDHLVASDADLSLEAIEVIVHRLRRKLAETGVHIVTLRGLGYLLEAQDAGR</sequence>
<dbReference type="Pfam" id="PF00486">
    <property type="entry name" value="Trans_reg_C"/>
    <property type="match status" value="1"/>
</dbReference>
<name>A0A0P0Z1G2_9HYPH</name>
<dbReference type="SMART" id="SM00448">
    <property type="entry name" value="REC"/>
    <property type="match status" value="1"/>
</dbReference>
<dbReference type="InterPro" id="IPR036388">
    <property type="entry name" value="WH-like_DNA-bd_sf"/>
</dbReference>
<dbReference type="GO" id="GO:0000976">
    <property type="term" value="F:transcription cis-regulatory region binding"/>
    <property type="evidence" value="ECO:0007669"/>
    <property type="project" value="TreeGrafter"/>
</dbReference>
<dbReference type="GO" id="GO:0032993">
    <property type="term" value="C:protein-DNA complex"/>
    <property type="evidence" value="ECO:0007669"/>
    <property type="project" value="TreeGrafter"/>
</dbReference>
<evidence type="ECO:0000256" key="2">
    <source>
        <dbReference type="ARBA" id="ARBA00023125"/>
    </source>
</evidence>
<dbReference type="SUPFAM" id="SSF52172">
    <property type="entry name" value="CheY-like"/>
    <property type="match status" value="1"/>
</dbReference>
<proteinExistence type="predicted"/>
<feature type="DNA-binding region" description="OmpR/PhoB-type" evidence="5">
    <location>
        <begin position="127"/>
        <end position="223"/>
    </location>
</feature>
<dbReference type="GO" id="GO:0005829">
    <property type="term" value="C:cytosol"/>
    <property type="evidence" value="ECO:0007669"/>
    <property type="project" value="TreeGrafter"/>
</dbReference>
<organism evidence="8">
    <name type="scientific">Aureimonas frigidaquae</name>
    <dbReference type="NCBI Taxonomy" id="424757"/>
    <lineage>
        <taxon>Bacteria</taxon>
        <taxon>Pseudomonadati</taxon>
        <taxon>Pseudomonadota</taxon>
        <taxon>Alphaproteobacteria</taxon>
        <taxon>Hyphomicrobiales</taxon>
        <taxon>Aurantimonadaceae</taxon>
        <taxon>Aureimonas</taxon>
    </lineage>
</organism>
<protein>
    <submittedName>
        <fullName evidence="8">Transcriptional regulator TctD 4</fullName>
    </submittedName>
</protein>
<keyword evidence="3" id="KW-0804">Transcription</keyword>
<dbReference type="SMART" id="SM00862">
    <property type="entry name" value="Trans_reg_C"/>
    <property type="match status" value="1"/>
</dbReference>
<dbReference type="InterPro" id="IPR039420">
    <property type="entry name" value="WalR-like"/>
</dbReference>
<evidence type="ECO:0000256" key="1">
    <source>
        <dbReference type="ARBA" id="ARBA00023015"/>
    </source>
</evidence>
<feature type="modified residue" description="4-aspartylphosphate" evidence="4">
    <location>
        <position position="54"/>
    </location>
</feature>
<keyword evidence="1" id="KW-0805">Transcription regulation</keyword>
<dbReference type="AlphaFoldDB" id="A0A0P0Z1G2"/>
<dbReference type="Gene3D" id="1.10.10.10">
    <property type="entry name" value="Winged helix-like DNA-binding domain superfamily/Winged helix DNA-binding domain"/>
    <property type="match status" value="1"/>
</dbReference>
<evidence type="ECO:0000256" key="3">
    <source>
        <dbReference type="ARBA" id="ARBA00023163"/>
    </source>
</evidence>
<keyword evidence="4" id="KW-0597">Phosphoprotein</keyword>
<dbReference type="InterPro" id="IPR001789">
    <property type="entry name" value="Sig_transdc_resp-reg_receiver"/>
</dbReference>
<feature type="domain" description="Response regulatory" evidence="6">
    <location>
        <begin position="5"/>
        <end position="119"/>
    </location>
</feature>
<dbReference type="PROSITE" id="PS51755">
    <property type="entry name" value="OMPR_PHOB"/>
    <property type="match status" value="1"/>
</dbReference>
<evidence type="ECO:0000256" key="4">
    <source>
        <dbReference type="PROSITE-ProRule" id="PRU00169"/>
    </source>
</evidence>
<keyword evidence="2 5" id="KW-0238">DNA-binding</keyword>
<dbReference type="GO" id="GO:0006355">
    <property type="term" value="P:regulation of DNA-templated transcription"/>
    <property type="evidence" value="ECO:0007669"/>
    <property type="project" value="InterPro"/>
</dbReference>
<dbReference type="PANTHER" id="PTHR48111">
    <property type="entry name" value="REGULATOR OF RPOS"/>
    <property type="match status" value="1"/>
</dbReference>
<dbReference type="InterPro" id="IPR011006">
    <property type="entry name" value="CheY-like_superfamily"/>
</dbReference>
<dbReference type="PANTHER" id="PTHR48111:SF67">
    <property type="entry name" value="TRANSCRIPTIONAL REGULATORY PROTEIN TCTD"/>
    <property type="match status" value="1"/>
</dbReference>
<dbReference type="EMBL" id="LC066376">
    <property type="protein sequence ID" value="BAT27827.1"/>
    <property type="molecule type" value="Genomic_DNA"/>
</dbReference>